<feature type="transmembrane region" description="Helical" evidence="1">
    <location>
        <begin position="20"/>
        <end position="38"/>
    </location>
</feature>
<proteinExistence type="predicted"/>
<dbReference type="EMBL" id="JACCKB010000103">
    <property type="protein sequence ID" value="NYZ69577.1"/>
    <property type="molecule type" value="Genomic_DNA"/>
</dbReference>
<evidence type="ECO:0000313" key="2">
    <source>
        <dbReference type="EMBL" id="NYZ69577.1"/>
    </source>
</evidence>
<accession>A0A853IJK7</accession>
<comment type="caution">
    <text evidence="2">The sequence shown here is derived from an EMBL/GenBank/DDBJ whole genome shotgun (WGS) entry which is preliminary data.</text>
</comment>
<keyword evidence="1" id="KW-1133">Transmembrane helix</keyword>
<keyword evidence="3" id="KW-1185">Reference proteome</keyword>
<reference evidence="2 3" key="1">
    <citation type="submission" date="2020-07" db="EMBL/GenBank/DDBJ databases">
        <title>Endozoicomonas sp. nov., isolated from sediment.</title>
        <authorList>
            <person name="Gu T."/>
        </authorList>
    </citation>
    <scope>NUCLEOTIDE SEQUENCE [LARGE SCALE GENOMIC DNA]</scope>
    <source>
        <strain evidence="2 3">SM1973</strain>
    </source>
</reference>
<evidence type="ECO:0000256" key="1">
    <source>
        <dbReference type="SAM" id="Phobius"/>
    </source>
</evidence>
<keyword evidence="1" id="KW-0812">Transmembrane</keyword>
<evidence type="ECO:0000313" key="3">
    <source>
        <dbReference type="Proteomes" id="UP000569732"/>
    </source>
</evidence>
<gene>
    <name evidence="2" type="ORF">H0A36_26535</name>
</gene>
<keyword evidence="1" id="KW-0472">Membrane</keyword>
<dbReference type="AlphaFoldDB" id="A0A853IJK7"/>
<protein>
    <submittedName>
        <fullName evidence="2">Uncharacterized protein</fullName>
    </submittedName>
</protein>
<dbReference type="RefSeq" id="WP_180571561.1">
    <property type="nucleotide sequence ID" value="NZ_JACCKB010000103.1"/>
</dbReference>
<organism evidence="2 3">
    <name type="scientific">Spartinivicinus marinus</name>
    <dbReference type="NCBI Taxonomy" id="2994442"/>
    <lineage>
        <taxon>Bacteria</taxon>
        <taxon>Pseudomonadati</taxon>
        <taxon>Pseudomonadota</taxon>
        <taxon>Gammaproteobacteria</taxon>
        <taxon>Oceanospirillales</taxon>
        <taxon>Zooshikellaceae</taxon>
        <taxon>Spartinivicinus</taxon>
    </lineage>
</organism>
<dbReference type="Proteomes" id="UP000569732">
    <property type="component" value="Unassembled WGS sequence"/>
</dbReference>
<name>A0A853IJK7_9GAMM</name>
<sequence>MNIEEIEKAIRKMDKKHHIFKWFSLVMGIWLFLLPVLPDSFPYLDWLRVEDPNTIYTMMGVFSVAWAIDNWRTTKELRILKATLKIAKKNAWLLSSLSSTPPTSE</sequence>
<feature type="transmembrane region" description="Helical" evidence="1">
    <location>
        <begin position="53"/>
        <end position="71"/>
    </location>
</feature>